<keyword evidence="1" id="KW-0732">Signal</keyword>
<proteinExistence type="predicted"/>
<dbReference type="EMBL" id="PYDT01000002">
    <property type="protein sequence ID" value="THU70899.1"/>
    <property type="molecule type" value="Genomic_DNA"/>
</dbReference>
<name>A0A4S8K7J6_MUSBA</name>
<evidence type="ECO:0000313" key="2">
    <source>
        <dbReference type="EMBL" id="THU70899.1"/>
    </source>
</evidence>
<reference evidence="2 3" key="1">
    <citation type="journal article" date="2019" name="Nat. Plants">
        <title>Genome sequencing of Musa balbisiana reveals subgenome evolution and function divergence in polyploid bananas.</title>
        <authorList>
            <person name="Yao X."/>
        </authorList>
    </citation>
    <scope>NUCLEOTIDE SEQUENCE [LARGE SCALE GENOMIC DNA]</scope>
    <source>
        <strain evidence="3">cv. DH-PKW</strain>
        <tissue evidence="2">Leaves</tissue>
    </source>
</reference>
<feature type="chain" id="PRO_5020822596" evidence="1">
    <location>
        <begin position="26"/>
        <end position="155"/>
    </location>
</feature>
<dbReference type="AlphaFoldDB" id="A0A4S8K7J6"/>
<feature type="signal peptide" evidence="1">
    <location>
        <begin position="1"/>
        <end position="25"/>
    </location>
</feature>
<sequence>MERSSAKMVLVLALFLASFAVGLEARNLEAEPKAYQPQNIPGAFRGFLGRPSLGGTPRFGLGRPFRGAIPGFGTVPGKCLQDSNPLSKGQRPRKTSLASQCTQRHEIMNDNLWSETQHESEKRNKTRGTSQMIARVVVTPPPLSDVMDSIHILYI</sequence>
<accession>A0A4S8K7J6</accession>
<organism evidence="2 3">
    <name type="scientific">Musa balbisiana</name>
    <name type="common">Banana</name>
    <dbReference type="NCBI Taxonomy" id="52838"/>
    <lineage>
        <taxon>Eukaryota</taxon>
        <taxon>Viridiplantae</taxon>
        <taxon>Streptophyta</taxon>
        <taxon>Embryophyta</taxon>
        <taxon>Tracheophyta</taxon>
        <taxon>Spermatophyta</taxon>
        <taxon>Magnoliopsida</taxon>
        <taxon>Liliopsida</taxon>
        <taxon>Zingiberales</taxon>
        <taxon>Musaceae</taxon>
        <taxon>Musa</taxon>
    </lineage>
</organism>
<keyword evidence="3" id="KW-1185">Reference proteome</keyword>
<dbReference type="Proteomes" id="UP000317650">
    <property type="component" value="Chromosome 8"/>
</dbReference>
<protein>
    <submittedName>
        <fullName evidence="2">Uncharacterized protein</fullName>
    </submittedName>
</protein>
<evidence type="ECO:0000313" key="3">
    <source>
        <dbReference type="Proteomes" id="UP000317650"/>
    </source>
</evidence>
<comment type="caution">
    <text evidence="2">The sequence shown here is derived from an EMBL/GenBank/DDBJ whole genome shotgun (WGS) entry which is preliminary data.</text>
</comment>
<gene>
    <name evidence="2" type="ORF">C4D60_Mb08t29860</name>
</gene>
<evidence type="ECO:0000256" key="1">
    <source>
        <dbReference type="SAM" id="SignalP"/>
    </source>
</evidence>